<evidence type="ECO:0000256" key="2">
    <source>
        <dbReference type="ARBA" id="ARBA00023295"/>
    </source>
</evidence>
<dbReference type="PANTHER" id="PTHR45708">
    <property type="entry name" value="ENDOCHITINASE"/>
    <property type="match status" value="1"/>
</dbReference>
<dbReference type="GO" id="GO:0004568">
    <property type="term" value="F:chitinase activity"/>
    <property type="evidence" value="ECO:0007669"/>
    <property type="project" value="TreeGrafter"/>
</dbReference>
<feature type="non-terminal residue" evidence="4">
    <location>
        <position position="1"/>
    </location>
</feature>
<sequence>NAIYWGQNGGNAFQDNDVSTYCVPEAGIDLLVLAFYEYGNGNMFPSGTIGQSCSLLPSGDSFQCEDLGAAIKKCQMNGVTVLLSLGGATGAYYLSSQQEAEMIGQHLWDAYGHTKSDVVHRPSGTTLVNGWDFDIETSGGIECYQYLINNLQSNFNSVHSNRYYITGAPQSLIPEPNMQQIIANSQFEYLWVQLYTILAVQLLVTLS</sequence>
<dbReference type="Gene3D" id="3.20.20.80">
    <property type="entry name" value="Glycosidases"/>
    <property type="match status" value="1"/>
</dbReference>
<dbReference type="GO" id="GO:0005576">
    <property type="term" value="C:extracellular region"/>
    <property type="evidence" value="ECO:0007669"/>
    <property type="project" value="TreeGrafter"/>
</dbReference>
<dbReference type="InterPro" id="IPR017853">
    <property type="entry name" value="GH"/>
</dbReference>
<protein>
    <submittedName>
        <fullName evidence="4">Glycoside hydrolase</fullName>
    </submittedName>
</protein>
<dbReference type="InterPro" id="IPR001223">
    <property type="entry name" value="Glyco_hydro18_cat"/>
</dbReference>
<dbReference type="PROSITE" id="PS51910">
    <property type="entry name" value="GH18_2"/>
    <property type="match status" value="1"/>
</dbReference>
<evidence type="ECO:0000313" key="5">
    <source>
        <dbReference type="Proteomes" id="UP000248405"/>
    </source>
</evidence>
<name>A0A319AXY1_ASPVC</name>
<keyword evidence="2" id="KW-0326">Glycosidase</keyword>
<keyword evidence="5" id="KW-1185">Reference proteome</keyword>
<accession>A0A319AXY1</accession>
<dbReference type="AlphaFoldDB" id="A0A319AXY1"/>
<keyword evidence="1 4" id="KW-0378">Hydrolase</keyword>
<gene>
    <name evidence="4" type="ORF">BO88DRAFT_350941</name>
</gene>
<dbReference type="PANTHER" id="PTHR45708:SF49">
    <property type="entry name" value="ENDOCHITINASE"/>
    <property type="match status" value="1"/>
</dbReference>
<dbReference type="SUPFAM" id="SSF51445">
    <property type="entry name" value="(Trans)glycosidases"/>
    <property type="match status" value="1"/>
</dbReference>
<dbReference type="EMBL" id="KZ821643">
    <property type="protein sequence ID" value="PYH64474.1"/>
    <property type="molecule type" value="Genomic_DNA"/>
</dbReference>
<dbReference type="GeneID" id="37208110"/>
<organism evidence="4 5">
    <name type="scientific">Aspergillus vadensis (strain CBS 113365 / IMI 142717 / IBT 24658)</name>
    <dbReference type="NCBI Taxonomy" id="1448311"/>
    <lineage>
        <taxon>Eukaryota</taxon>
        <taxon>Fungi</taxon>
        <taxon>Dikarya</taxon>
        <taxon>Ascomycota</taxon>
        <taxon>Pezizomycotina</taxon>
        <taxon>Eurotiomycetes</taxon>
        <taxon>Eurotiomycetidae</taxon>
        <taxon>Eurotiales</taxon>
        <taxon>Aspergillaceae</taxon>
        <taxon>Aspergillus</taxon>
        <taxon>Aspergillus subgen. Circumdati</taxon>
    </lineage>
</organism>
<dbReference type="GO" id="GO:0005975">
    <property type="term" value="P:carbohydrate metabolic process"/>
    <property type="evidence" value="ECO:0007669"/>
    <property type="project" value="InterPro"/>
</dbReference>
<evidence type="ECO:0000313" key="4">
    <source>
        <dbReference type="EMBL" id="PYH64474.1"/>
    </source>
</evidence>
<dbReference type="RefSeq" id="XP_025558268.1">
    <property type="nucleotide sequence ID" value="XM_025703518.1"/>
</dbReference>
<reference evidence="4" key="1">
    <citation type="submission" date="2016-12" db="EMBL/GenBank/DDBJ databases">
        <title>The genomes of Aspergillus section Nigri reveals drivers in fungal speciation.</title>
        <authorList>
            <consortium name="DOE Joint Genome Institute"/>
            <person name="Vesth T.C."/>
            <person name="Nybo J."/>
            <person name="Theobald S."/>
            <person name="Brandl J."/>
            <person name="Frisvad J.C."/>
            <person name="Nielsen K.F."/>
            <person name="Lyhne E.K."/>
            <person name="Kogle M.E."/>
            <person name="Kuo A."/>
            <person name="Riley R."/>
            <person name="Clum A."/>
            <person name="Nolan M."/>
            <person name="Lipzen A."/>
            <person name="Salamov A."/>
            <person name="Henrissat B."/>
            <person name="Wiebenga A."/>
            <person name="De Vries R.P."/>
            <person name="Grigoriev I.V."/>
            <person name="Mortensen U.H."/>
            <person name="Andersen M.R."/>
            <person name="Baker S.E."/>
        </authorList>
    </citation>
    <scope>NUCLEOTIDE SEQUENCE [LARGE SCALE GENOMIC DNA]</scope>
    <source>
        <strain evidence="4">CBS 113365</strain>
    </source>
</reference>
<dbReference type="InterPro" id="IPR050542">
    <property type="entry name" value="Glycosyl_Hydrlase18_Chitinase"/>
</dbReference>
<evidence type="ECO:0000256" key="1">
    <source>
        <dbReference type="ARBA" id="ARBA00022801"/>
    </source>
</evidence>
<dbReference type="Proteomes" id="UP000248405">
    <property type="component" value="Unassembled WGS sequence"/>
</dbReference>
<dbReference type="OrthoDB" id="6020543at2759"/>
<dbReference type="Pfam" id="PF00704">
    <property type="entry name" value="Glyco_hydro_18"/>
    <property type="match status" value="1"/>
</dbReference>
<feature type="domain" description="GH18" evidence="3">
    <location>
        <begin position="1"/>
        <end position="207"/>
    </location>
</feature>
<proteinExistence type="predicted"/>
<evidence type="ECO:0000259" key="3">
    <source>
        <dbReference type="PROSITE" id="PS51910"/>
    </source>
</evidence>